<accession>A0A096R0S2</accession>
<dbReference type="KEGG" id="zma:103644172"/>
<dbReference type="InterPro" id="IPR011990">
    <property type="entry name" value="TPR-like_helical_dom_sf"/>
</dbReference>
<dbReference type="Gramene" id="Zm00001eb060630_T001">
    <property type="protein sequence ID" value="Zm00001eb060630_P001"/>
    <property type="gene ID" value="Zm00001eb060630"/>
</dbReference>
<feature type="repeat" description="PPR" evidence="4">
    <location>
        <begin position="300"/>
        <end position="334"/>
    </location>
</feature>
<feature type="repeat" description="PPR" evidence="4">
    <location>
        <begin position="577"/>
        <end position="611"/>
    </location>
</feature>
<dbReference type="GO" id="GO:0003729">
    <property type="term" value="F:mRNA binding"/>
    <property type="evidence" value="ECO:0000318"/>
    <property type="project" value="GO_Central"/>
</dbReference>
<reference evidence="5" key="1">
    <citation type="submission" date="2014-09" db="EMBL/GenBank/DDBJ databases">
        <title>The mitochondrial PENTATRICOPEPTIDE REPEAT 78 is required for nad5 precursor RNA stability and seed development in maize.</title>
        <authorList>
            <person name="Zhang Y."/>
            <person name="Tan B."/>
        </authorList>
    </citation>
    <scope>NUCLEOTIDE SEQUENCE</scope>
</reference>
<reference evidence="7" key="3">
    <citation type="submission" date="2019-07" db="EMBL/GenBank/DDBJ databases">
        <authorList>
            <person name="Seetharam A."/>
            <person name="Woodhouse M."/>
            <person name="Cannon E."/>
        </authorList>
    </citation>
    <scope>NUCLEOTIDE SEQUENCE [LARGE SCALE GENOMIC DNA]</scope>
    <source>
        <strain evidence="7">cv. B73</strain>
    </source>
</reference>
<dbReference type="ExpressionAtlas" id="A0A096R0S2">
    <property type="expression patterns" value="baseline and differential"/>
</dbReference>
<dbReference type="EMBL" id="CM007647">
    <property type="protein sequence ID" value="ONM10231.1"/>
    <property type="molecule type" value="Genomic_DNA"/>
</dbReference>
<evidence type="ECO:0000256" key="3">
    <source>
        <dbReference type="ARBA" id="ARBA00022946"/>
    </source>
</evidence>
<evidence type="ECO:0000313" key="5">
    <source>
        <dbReference type="EMBL" id="AJA31708.1"/>
    </source>
</evidence>
<dbReference type="GeneID" id="103644172"/>
<dbReference type="PANTHER" id="PTHR47939">
    <property type="entry name" value="MEMBRANE-ASSOCIATED SALT-INDUCIBLE PROTEIN-LIKE"/>
    <property type="match status" value="1"/>
</dbReference>
<sequence length="722" mass="81699">MALKVAYRIRFARWHLLSGRLMYCSCPDSPSARASAERASSSEFDSAIRSLKDSLRPESLARILDSTSDSSLALRIFRWASHQRYNIQTVDTYSCMISRLTVVENRDEMDSLLSEMVRLRVPALEQALNKLVESLSSKNRCDEALLVIQHARSAKLKLSVSACNGVLHGMVRQGRGLRLFMLAYTEIIKAGVLPDVEALNFLIQALCESGRLDLALIQFDRMNKKRCTPNSHTFEILITALCFHSRADEAVKLFDKMLQLRCSPDSSFHAQVMPLFCKFSKVKEVITLHRIMKEGNIQLSLQLYSALVRCLCENELLDDATIVFKEMVASGHAPMAITYVDMINCYCTKSKFHNAMIFLEENGVTELEPYNVLLTWLCRNDRLQDSVNYLEKLHSRGFVDCESWNIVITQFCNEGNIRRAFELIGRMVVSSFAPDKTTYSAVISCYCRLGSYIDALSMFRRVSISNMSLNSESFSQLVEVLCHSKRIKEAIEVFKYHYNRGCSLTNKSLDMLIQGSCLSGKIQEAVKLRTLAVSVCTGTFCTFSTYDIIIQALFHLKEGKHVLALFAQMLMEGCPLDGYAYNILLRSFLTKETIIEAAILFNRMVNHSFFPDQETFELLVNDMALFSFLNMVAQSLLKVVDASGTVSPRMYNIIIYGLIKEGFKSEACKFLDQMLEKGWVPDSRTHRVLVGSSDLVEARELVEAYQTVDGDNVANILLEGLD</sequence>
<evidence type="ECO:0000256" key="4">
    <source>
        <dbReference type="PROSITE-ProRule" id="PRU00708"/>
    </source>
</evidence>
<dbReference type="PANTHER" id="PTHR47939:SF13">
    <property type="entry name" value="OS03G0201400 PROTEIN"/>
    <property type="match status" value="1"/>
</dbReference>
<dbReference type="EMBL" id="KM596506">
    <property type="protein sequence ID" value="AJA31708.1"/>
    <property type="molecule type" value="Genomic_DNA"/>
</dbReference>
<evidence type="ECO:0000256" key="1">
    <source>
        <dbReference type="ARBA" id="ARBA00007626"/>
    </source>
</evidence>
<dbReference type="RefSeq" id="XP_008665588.1">
    <property type="nucleotide sequence ID" value="XM_008667366.1"/>
</dbReference>
<name>A0A096R0S2_MAIZE</name>
<dbReference type="SMR" id="A0A096R0S2"/>
<organism evidence="5">
    <name type="scientific">Zea mays</name>
    <name type="common">Maize</name>
    <dbReference type="NCBI Taxonomy" id="4577"/>
    <lineage>
        <taxon>Eukaryota</taxon>
        <taxon>Viridiplantae</taxon>
        <taxon>Streptophyta</taxon>
        <taxon>Embryophyta</taxon>
        <taxon>Tracheophyta</taxon>
        <taxon>Spermatophyta</taxon>
        <taxon>Magnoliopsida</taxon>
        <taxon>Liliopsida</taxon>
        <taxon>Poales</taxon>
        <taxon>Poaceae</taxon>
        <taxon>PACMAD clade</taxon>
        <taxon>Panicoideae</taxon>
        <taxon>Andropogonodae</taxon>
        <taxon>Andropogoneae</taxon>
        <taxon>Tripsacinae</taxon>
        <taxon>Zea</taxon>
    </lineage>
</organism>
<dbReference type="AlphaFoldDB" id="A0A096R0S2"/>
<dbReference type="Proteomes" id="UP000007305">
    <property type="component" value="Chromosome 1"/>
</dbReference>
<dbReference type="PROSITE" id="PS51375">
    <property type="entry name" value="PPR"/>
    <property type="match status" value="8"/>
</dbReference>
<dbReference type="OMA" id="LIQESCM"/>
<gene>
    <name evidence="5" type="primary">PPR78</name>
    <name evidence="7" type="synonym">LOC103644172</name>
    <name evidence="6" type="ORF">ZEAMMB73_Zm00001d034428</name>
</gene>
<dbReference type="Pfam" id="PF01535">
    <property type="entry name" value="PPR"/>
    <property type="match status" value="6"/>
</dbReference>
<keyword evidence="2" id="KW-0677">Repeat</keyword>
<feature type="repeat" description="PPR" evidence="4">
    <location>
        <begin position="647"/>
        <end position="681"/>
    </location>
</feature>
<dbReference type="OrthoDB" id="185373at2759"/>
<feature type="repeat" description="PPR" evidence="4">
    <location>
        <begin position="195"/>
        <end position="229"/>
    </location>
</feature>
<comment type="similarity">
    <text evidence="1">Belongs to the PPR family. P subfamily.</text>
</comment>
<dbReference type="FunCoup" id="A0A096R0S2">
    <property type="interactions" value="2996"/>
</dbReference>
<dbReference type="NCBIfam" id="TIGR00756">
    <property type="entry name" value="PPR"/>
    <property type="match status" value="6"/>
</dbReference>
<dbReference type="eggNOG" id="KOG4197">
    <property type="taxonomic scope" value="Eukaryota"/>
</dbReference>
<reference evidence="7" key="4">
    <citation type="submission" date="2021-05" db="UniProtKB">
        <authorList>
            <consortium name="EnsemblPlants"/>
        </authorList>
    </citation>
    <scope>IDENTIFICATION</scope>
    <source>
        <strain evidence="7">cv. B73</strain>
    </source>
</reference>
<dbReference type="SUPFAM" id="SSF48452">
    <property type="entry name" value="TPR-like"/>
    <property type="match status" value="1"/>
</dbReference>
<proteinExistence type="inferred from homology"/>
<protein>
    <submittedName>
        <fullName evidence="5">Pentatricopeptide repeat 78</fullName>
    </submittedName>
</protein>
<keyword evidence="8" id="KW-1185">Reference proteome</keyword>
<evidence type="ECO:0000313" key="6">
    <source>
        <dbReference type="EMBL" id="ONM10231.1"/>
    </source>
</evidence>
<reference evidence="6 8" key="2">
    <citation type="submission" date="2015-12" db="EMBL/GenBank/DDBJ databases">
        <title>Update maize B73 reference genome by single molecule sequencing technologies.</title>
        <authorList>
            <consortium name="Maize Genome Sequencing Project"/>
            <person name="Ware D."/>
        </authorList>
    </citation>
    <scope>NUCLEOTIDE SEQUENCE [LARGE SCALE GENOMIC DNA]</scope>
    <source>
        <strain evidence="8">cv. B73</strain>
        <tissue evidence="6">Seedling</tissue>
    </source>
</reference>
<feature type="repeat" description="PPR" evidence="4">
    <location>
        <begin position="470"/>
        <end position="504"/>
    </location>
</feature>
<dbReference type="PaxDb" id="4577-GRMZM2G070381_P01"/>
<evidence type="ECO:0000256" key="2">
    <source>
        <dbReference type="ARBA" id="ARBA00022737"/>
    </source>
</evidence>
<feature type="repeat" description="PPR" evidence="4">
    <location>
        <begin position="400"/>
        <end position="434"/>
    </location>
</feature>
<dbReference type="Pfam" id="PF13041">
    <property type="entry name" value="PPR_2"/>
    <property type="match status" value="2"/>
</dbReference>
<dbReference type="EnsemblPlants" id="Zm00001eb060630_T001">
    <property type="protein sequence ID" value="Zm00001eb060630_P001"/>
    <property type="gene ID" value="Zm00001eb060630"/>
</dbReference>
<dbReference type="HOGENOM" id="CLU_002706_49_12_1"/>
<evidence type="ECO:0000313" key="7">
    <source>
        <dbReference type="EnsemblPlants" id="Zm00001eb060630_P001"/>
    </source>
</evidence>
<dbReference type="InterPro" id="IPR002885">
    <property type="entry name" value="PPR_rpt"/>
</dbReference>
<dbReference type="STRING" id="4577.A0A096R0S2"/>
<feature type="repeat" description="PPR" evidence="4">
    <location>
        <begin position="435"/>
        <end position="469"/>
    </location>
</feature>
<keyword evidence="3" id="KW-0809">Transit peptide</keyword>
<dbReference type="Gene3D" id="1.25.40.10">
    <property type="entry name" value="Tetratricopeptide repeat domain"/>
    <property type="match status" value="6"/>
</dbReference>
<feature type="repeat" description="PPR" evidence="4">
    <location>
        <begin position="230"/>
        <end position="264"/>
    </location>
</feature>
<evidence type="ECO:0000313" key="8">
    <source>
        <dbReference type="Proteomes" id="UP000007305"/>
    </source>
</evidence>
<dbReference type="InterPro" id="IPR050667">
    <property type="entry name" value="PPR-containing_protein"/>
</dbReference>